<evidence type="ECO:0000313" key="2">
    <source>
        <dbReference type="Proteomes" id="UP001595748"/>
    </source>
</evidence>
<comment type="caution">
    <text evidence="1">The sequence shown here is derived from an EMBL/GenBank/DDBJ whole genome shotgun (WGS) entry which is preliminary data.</text>
</comment>
<dbReference type="Pfam" id="PF15588">
    <property type="entry name" value="Imm10"/>
    <property type="match status" value="1"/>
</dbReference>
<reference evidence="2" key="1">
    <citation type="journal article" date="2019" name="Int. J. Syst. Evol. Microbiol.">
        <title>The Global Catalogue of Microorganisms (GCM) 10K type strain sequencing project: providing services to taxonomists for standard genome sequencing and annotation.</title>
        <authorList>
            <consortium name="The Broad Institute Genomics Platform"/>
            <consortium name="The Broad Institute Genome Sequencing Center for Infectious Disease"/>
            <person name="Wu L."/>
            <person name="Ma J."/>
        </authorList>
    </citation>
    <scope>NUCLEOTIDE SEQUENCE [LARGE SCALE GENOMIC DNA]</scope>
    <source>
        <strain evidence="2">CCTCC AB 2013263</strain>
    </source>
</reference>
<dbReference type="EMBL" id="JBHRZF010000030">
    <property type="protein sequence ID" value="MFC3859844.1"/>
    <property type="molecule type" value="Genomic_DNA"/>
</dbReference>
<sequence>MDIHHFAFIRDEDTDCFISAFGEDEENVLMIQLAFEFDKQDTELGWDTYCLVLPSQATFYGGVQKCALEGEKLTLWLSDEAKAELEIDDLELHLCPWMASDPQLIHALTTVFNVPRDRPELVLNPSSSALQA</sequence>
<protein>
    <submittedName>
        <fullName evidence="1">Imm10 family immunity protein</fullName>
    </submittedName>
</protein>
<keyword evidence="2" id="KW-1185">Reference proteome</keyword>
<organism evidence="1 2">
    <name type="scientific">Deinococcus antarcticus</name>
    <dbReference type="NCBI Taxonomy" id="1298767"/>
    <lineage>
        <taxon>Bacteria</taxon>
        <taxon>Thermotogati</taxon>
        <taxon>Deinococcota</taxon>
        <taxon>Deinococci</taxon>
        <taxon>Deinococcales</taxon>
        <taxon>Deinococcaceae</taxon>
        <taxon>Deinococcus</taxon>
    </lineage>
</organism>
<gene>
    <name evidence="1" type="ORF">ACFOPQ_03575</name>
</gene>
<evidence type="ECO:0000313" key="1">
    <source>
        <dbReference type="EMBL" id="MFC3859844.1"/>
    </source>
</evidence>
<name>A0ABV8A3H1_9DEIO</name>
<proteinExistence type="predicted"/>
<accession>A0ABV8A3H1</accession>
<dbReference type="InterPro" id="IPR028962">
    <property type="entry name" value="Imm10"/>
</dbReference>
<dbReference type="Proteomes" id="UP001595748">
    <property type="component" value="Unassembled WGS sequence"/>
</dbReference>
<dbReference type="RefSeq" id="WP_380076006.1">
    <property type="nucleotide sequence ID" value="NZ_JBHRZF010000030.1"/>
</dbReference>